<dbReference type="Pfam" id="PF00106">
    <property type="entry name" value="adh_short"/>
    <property type="match status" value="2"/>
</dbReference>
<evidence type="ECO:0000256" key="2">
    <source>
        <dbReference type="ARBA" id="ARBA00022857"/>
    </source>
</evidence>
<evidence type="ECO:0000256" key="5">
    <source>
        <dbReference type="SAM" id="MobiDB-lite"/>
    </source>
</evidence>
<evidence type="ECO:0000256" key="3">
    <source>
        <dbReference type="ARBA" id="ARBA00023002"/>
    </source>
</evidence>
<dbReference type="InterPro" id="IPR002347">
    <property type="entry name" value="SDR_fam"/>
</dbReference>
<feature type="compositionally biased region" description="Basic and acidic residues" evidence="5">
    <location>
        <begin position="62"/>
        <end position="74"/>
    </location>
</feature>
<dbReference type="AlphaFoldDB" id="A0A9P6DJN7"/>
<dbReference type="PRINTS" id="PR00080">
    <property type="entry name" value="SDRFAMILY"/>
</dbReference>
<proteinExistence type="inferred from homology"/>
<dbReference type="GO" id="GO:0016616">
    <property type="term" value="F:oxidoreductase activity, acting on the CH-OH group of donors, NAD or NADP as acceptor"/>
    <property type="evidence" value="ECO:0007669"/>
    <property type="project" value="TreeGrafter"/>
</dbReference>
<organism evidence="6 7">
    <name type="scientific">Pleurotus eryngii</name>
    <name type="common">Boletus of the steppes</name>
    <dbReference type="NCBI Taxonomy" id="5323"/>
    <lineage>
        <taxon>Eukaryota</taxon>
        <taxon>Fungi</taxon>
        <taxon>Dikarya</taxon>
        <taxon>Basidiomycota</taxon>
        <taxon>Agaricomycotina</taxon>
        <taxon>Agaricomycetes</taxon>
        <taxon>Agaricomycetidae</taxon>
        <taxon>Agaricales</taxon>
        <taxon>Pleurotineae</taxon>
        <taxon>Pleurotaceae</taxon>
        <taxon>Pleurotus</taxon>
    </lineage>
</organism>
<evidence type="ECO:0000256" key="1">
    <source>
        <dbReference type="ARBA" id="ARBA00006484"/>
    </source>
</evidence>
<dbReference type="PANTHER" id="PTHR42760">
    <property type="entry name" value="SHORT-CHAIN DEHYDROGENASES/REDUCTASES FAMILY MEMBER"/>
    <property type="match status" value="1"/>
</dbReference>
<name>A0A9P6DJN7_PLEER</name>
<gene>
    <name evidence="6" type="ORF">BDN71DRAFT_1047198</name>
</gene>
<dbReference type="OrthoDB" id="294295at2759"/>
<dbReference type="Gene3D" id="3.40.50.720">
    <property type="entry name" value="NAD(P)-binding Rossmann-like Domain"/>
    <property type="match status" value="1"/>
</dbReference>
<keyword evidence="7" id="KW-1185">Reference proteome</keyword>
<accession>A0A9P6DJN7</accession>
<dbReference type="PANTHER" id="PTHR42760:SF5">
    <property type="entry name" value="2-DEHYDRO-3-DEOXY-D-GLUCONATE 5-DEHYDROGENASE"/>
    <property type="match status" value="1"/>
</dbReference>
<feature type="region of interest" description="Disordered" evidence="5">
    <location>
        <begin position="62"/>
        <end position="91"/>
    </location>
</feature>
<dbReference type="InterPro" id="IPR020904">
    <property type="entry name" value="Sc_DH/Rdtase_CS"/>
</dbReference>
<dbReference type="SUPFAM" id="SSF51735">
    <property type="entry name" value="NAD(P)-binding Rossmann-fold domains"/>
    <property type="match status" value="1"/>
</dbReference>
<dbReference type="InterPro" id="IPR036291">
    <property type="entry name" value="NAD(P)-bd_dom_sf"/>
</dbReference>
<evidence type="ECO:0000313" key="7">
    <source>
        <dbReference type="Proteomes" id="UP000807025"/>
    </source>
</evidence>
<dbReference type="EMBL" id="MU154526">
    <property type="protein sequence ID" value="KAF9500783.1"/>
    <property type="molecule type" value="Genomic_DNA"/>
</dbReference>
<dbReference type="PRINTS" id="PR00081">
    <property type="entry name" value="GDHRDH"/>
</dbReference>
<keyword evidence="3" id="KW-0560">Oxidoreductase</keyword>
<dbReference type="Proteomes" id="UP000807025">
    <property type="component" value="Unassembled WGS sequence"/>
</dbReference>
<evidence type="ECO:0000313" key="6">
    <source>
        <dbReference type="EMBL" id="KAF9500783.1"/>
    </source>
</evidence>
<comment type="similarity">
    <text evidence="1 4">Belongs to the short-chain dehydrogenases/reductases (SDR) family.</text>
</comment>
<sequence length="291" mass="30570">MASPESATAPTPPVPALALFSLHGTVALVTGAARGIGQACAIALAEAGADVVCVLRRTTKSNAEHDKQDVDHKVSPPSDRTGDDGGTGESKEVDVTVAEGGGEAKAKTQGTIAALGVRAYVVYADLEDMADVKSVWARALGLLGREEEGGEGKPRIHILVNCAGVQRRHPSVAFPEEDWDTVLDVNLKACFLLAQAAGNHFLSFSESKGGAYGRGGKIINFCSLLSYQGGFTVPAYAASKGALMQLTKALSNEWAHANVQVNGVSPGYVRTDIRAGKWTRAWTAWSRRLGQ</sequence>
<dbReference type="PROSITE" id="PS00061">
    <property type="entry name" value="ADH_SHORT"/>
    <property type="match status" value="1"/>
</dbReference>
<evidence type="ECO:0000256" key="4">
    <source>
        <dbReference type="RuleBase" id="RU000363"/>
    </source>
</evidence>
<protein>
    <submittedName>
        <fullName evidence="6">NAD(P)-binding protein</fullName>
    </submittedName>
</protein>
<keyword evidence="2" id="KW-0521">NADP</keyword>
<reference evidence="6" key="1">
    <citation type="submission" date="2020-11" db="EMBL/GenBank/DDBJ databases">
        <authorList>
            <consortium name="DOE Joint Genome Institute"/>
            <person name="Ahrendt S."/>
            <person name="Riley R."/>
            <person name="Andreopoulos W."/>
            <person name="Labutti K."/>
            <person name="Pangilinan J."/>
            <person name="Ruiz-Duenas F.J."/>
            <person name="Barrasa J.M."/>
            <person name="Sanchez-Garcia M."/>
            <person name="Camarero S."/>
            <person name="Miyauchi S."/>
            <person name="Serrano A."/>
            <person name="Linde D."/>
            <person name="Babiker R."/>
            <person name="Drula E."/>
            <person name="Ayuso-Fernandez I."/>
            <person name="Pacheco R."/>
            <person name="Padilla G."/>
            <person name="Ferreira P."/>
            <person name="Barriuso J."/>
            <person name="Kellner H."/>
            <person name="Castanera R."/>
            <person name="Alfaro M."/>
            <person name="Ramirez L."/>
            <person name="Pisabarro A.G."/>
            <person name="Kuo A."/>
            <person name="Tritt A."/>
            <person name="Lipzen A."/>
            <person name="He G."/>
            <person name="Yan M."/>
            <person name="Ng V."/>
            <person name="Cullen D."/>
            <person name="Martin F."/>
            <person name="Rosso M.-N."/>
            <person name="Henrissat B."/>
            <person name="Hibbett D."/>
            <person name="Martinez A.T."/>
            <person name="Grigoriev I.V."/>
        </authorList>
    </citation>
    <scope>NUCLEOTIDE SEQUENCE</scope>
    <source>
        <strain evidence="6">ATCC 90797</strain>
    </source>
</reference>
<comment type="caution">
    <text evidence="6">The sequence shown here is derived from an EMBL/GenBank/DDBJ whole genome shotgun (WGS) entry which is preliminary data.</text>
</comment>